<dbReference type="RefSeq" id="WP_058387838.1">
    <property type="nucleotide sequence ID" value="NZ_LNXW01000013.1"/>
</dbReference>
<organism evidence="3 4">
    <name type="scientific">Legionella cherrii</name>
    <dbReference type="NCBI Taxonomy" id="28084"/>
    <lineage>
        <taxon>Bacteria</taxon>
        <taxon>Pseudomonadati</taxon>
        <taxon>Pseudomonadota</taxon>
        <taxon>Gammaproteobacteria</taxon>
        <taxon>Legionellales</taxon>
        <taxon>Legionellaceae</taxon>
        <taxon>Legionella</taxon>
    </lineage>
</organism>
<dbReference type="Pfam" id="PF18641">
    <property type="entry name" value="LidA_Long_CC"/>
    <property type="match status" value="1"/>
</dbReference>
<dbReference type="Gene3D" id="6.10.140.2010">
    <property type="match status" value="1"/>
</dbReference>
<dbReference type="InterPro" id="IPR041463">
    <property type="entry name" value="LidA_long_CC"/>
</dbReference>
<dbReference type="Proteomes" id="UP000054921">
    <property type="component" value="Unassembled WGS sequence"/>
</dbReference>
<evidence type="ECO:0000313" key="4">
    <source>
        <dbReference type="Proteomes" id="UP000054921"/>
    </source>
</evidence>
<dbReference type="STRING" id="28084.Lche_2009"/>
<comment type="caution">
    <text evidence="3">The sequence shown here is derived from an EMBL/GenBank/DDBJ whole genome shotgun (WGS) entry which is preliminary data.</text>
</comment>
<dbReference type="EMBL" id="LNXW01000013">
    <property type="protein sequence ID" value="KTC79989.1"/>
    <property type="molecule type" value="Genomic_DNA"/>
</dbReference>
<evidence type="ECO:0000259" key="2">
    <source>
        <dbReference type="Pfam" id="PF18641"/>
    </source>
</evidence>
<feature type="region of interest" description="Disordered" evidence="1">
    <location>
        <begin position="487"/>
        <end position="508"/>
    </location>
</feature>
<sequence>MTLSKQSLYEVLTPIEYKALDNKLAESIKSKIDDDPNSSINLSLFGLQDSDSLRRFLLTPAGETTTERLVTEKENERAIEEWQQQQLQEQIRMEEQRRAFFHFLMEEDEAEAKKAQNELIQMQQEKTMKDEQKAQQKTAPPEPNKATQEAIKGYDNTIKQLEEDRKVLENRSKKLEQEKELIENKYSTMEKSLDDAPKFEKLSENKIQTEIEKLQKQANQIADDMVNPKLKLTDKQMYAKVHELNAIEAKIANLNDIIATKKEGGKQFVDAQGKPASMKDAAFVIPRNKEIVKDKDGNYYLIKKGESFDQMTPTQKEEAQKAFQREKKDIQVVRDVVKDTKKEALEFNAKSIAENNKALDLNALSLAQNKAEKTMLENQARLMQSARATVQQSLQQNPTDNLALKAPRSTLTTPSVSLPTIAQTPQSSKVGSTPIPTQQQIFNAAFVQTLNQGQKPGTQTTWGKLFKFVDEIQDPRVKEEADKFLTDEAKKNQSKDKSSTLDNLKETLKQTPVPEVTMNAFLKHMAAFEEAYKENVTPEQGPIEQQQREPDTISPSATNM</sequence>
<dbReference type="AlphaFoldDB" id="A0A0W0SAR3"/>
<feature type="domain" description="LidA long coiled-coil" evidence="2">
    <location>
        <begin position="205"/>
        <end position="354"/>
    </location>
</feature>
<reference evidence="3 4" key="1">
    <citation type="submission" date="2015-11" db="EMBL/GenBank/DDBJ databases">
        <title>Genomic analysis of 38 Legionella species identifies large and diverse effector repertoires.</title>
        <authorList>
            <person name="Burstein D."/>
            <person name="Amaro F."/>
            <person name="Zusman T."/>
            <person name="Lifshitz Z."/>
            <person name="Cohen O."/>
            <person name="Gilbert J.A."/>
            <person name="Pupko T."/>
            <person name="Shuman H.A."/>
            <person name="Segal G."/>
        </authorList>
    </citation>
    <scope>NUCLEOTIDE SEQUENCE [LARGE SCALE GENOMIC DNA]</scope>
    <source>
        <strain evidence="3 4">ORW</strain>
    </source>
</reference>
<dbReference type="OrthoDB" id="5652472at2"/>
<gene>
    <name evidence="3" type="ORF">Lche_2009</name>
</gene>
<feature type="region of interest" description="Disordered" evidence="1">
    <location>
        <begin position="533"/>
        <end position="560"/>
    </location>
</feature>
<dbReference type="PATRIC" id="fig|28084.5.peg.2179"/>
<evidence type="ECO:0000256" key="1">
    <source>
        <dbReference type="SAM" id="MobiDB-lite"/>
    </source>
</evidence>
<accession>A0A0W0SAR3</accession>
<feature type="region of interest" description="Disordered" evidence="1">
    <location>
        <begin position="124"/>
        <end position="149"/>
    </location>
</feature>
<name>A0A0W0SAR3_9GAMM</name>
<protein>
    <submittedName>
        <fullName evidence="3">Coiled coil protein</fullName>
    </submittedName>
</protein>
<proteinExistence type="predicted"/>
<evidence type="ECO:0000313" key="3">
    <source>
        <dbReference type="EMBL" id="KTC79989.1"/>
    </source>
</evidence>